<gene>
    <name evidence="1" type="ORF">CYFUS_008703</name>
</gene>
<evidence type="ECO:0000313" key="2">
    <source>
        <dbReference type="Proteomes" id="UP000217257"/>
    </source>
</evidence>
<accession>A0A250JHW7</accession>
<dbReference type="EMBL" id="CP022098">
    <property type="protein sequence ID" value="ATB43223.1"/>
    <property type="molecule type" value="Genomic_DNA"/>
</dbReference>
<dbReference type="AlphaFoldDB" id="A0A250JHW7"/>
<protein>
    <recommendedName>
        <fullName evidence="3">Tetratricopeptide repeat protein</fullName>
    </recommendedName>
</protein>
<organism evidence="1 2">
    <name type="scientific">Cystobacter fuscus</name>
    <dbReference type="NCBI Taxonomy" id="43"/>
    <lineage>
        <taxon>Bacteria</taxon>
        <taxon>Pseudomonadati</taxon>
        <taxon>Myxococcota</taxon>
        <taxon>Myxococcia</taxon>
        <taxon>Myxococcales</taxon>
        <taxon>Cystobacterineae</taxon>
        <taxon>Archangiaceae</taxon>
        <taxon>Cystobacter</taxon>
    </lineage>
</organism>
<evidence type="ECO:0008006" key="3">
    <source>
        <dbReference type="Google" id="ProtNLM"/>
    </source>
</evidence>
<dbReference type="Proteomes" id="UP000217257">
    <property type="component" value="Chromosome"/>
</dbReference>
<reference evidence="1 2" key="1">
    <citation type="submission" date="2017-06" db="EMBL/GenBank/DDBJ databases">
        <title>Sequencing and comparative analysis of myxobacterial genomes.</title>
        <authorList>
            <person name="Rupp O."/>
            <person name="Goesmann A."/>
            <person name="Sogaard-Andersen L."/>
        </authorList>
    </citation>
    <scope>NUCLEOTIDE SEQUENCE [LARGE SCALE GENOMIC DNA]</scope>
    <source>
        <strain evidence="1 2">DSM 52655</strain>
    </source>
</reference>
<sequence length="152" mass="17448">MPGQDEVMNRIAEAIERSQRGDRERARQLFTRIWEELSPEGEPFHRCLLAHYMADVQDDPREELAWDLRALEAAALSTDERARELHASLSVRAFQPSLHLNLAEDYRKLGDLARAREHVEREKGSADALGEDGYGRMIRAGIERLSRQLSPE</sequence>
<dbReference type="KEGG" id="cfus:CYFUS_008703"/>
<evidence type="ECO:0000313" key="1">
    <source>
        <dbReference type="EMBL" id="ATB43223.1"/>
    </source>
</evidence>
<proteinExistence type="predicted"/>
<name>A0A250JHW7_9BACT</name>